<evidence type="ECO:0000256" key="1">
    <source>
        <dbReference type="SAM" id="MobiDB-lite"/>
    </source>
</evidence>
<dbReference type="PROSITE" id="PS50146">
    <property type="entry name" value="DAGK"/>
    <property type="match status" value="1"/>
</dbReference>
<protein>
    <recommendedName>
        <fullName evidence="3">DAGKc domain-containing protein</fullName>
    </recommendedName>
</protein>
<accession>A0A5B0BEX9</accession>
<feature type="transmembrane region" description="Helical" evidence="2">
    <location>
        <begin position="125"/>
        <end position="146"/>
    </location>
</feature>
<name>A0A5B0BEX9_9ACTN</name>
<dbReference type="EMBL" id="VDFC01000023">
    <property type="protein sequence ID" value="KAA0940703.1"/>
    <property type="molecule type" value="Genomic_DNA"/>
</dbReference>
<dbReference type="SUPFAM" id="SSF111331">
    <property type="entry name" value="NAD kinase/diacylglycerol kinase-like"/>
    <property type="match status" value="1"/>
</dbReference>
<feature type="transmembrane region" description="Helical" evidence="2">
    <location>
        <begin position="357"/>
        <end position="374"/>
    </location>
</feature>
<reference evidence="4 5" key="1">
    <citation type="submission" date="2019-05" db="EMBL/GenBank/DDBJ databases">
        <authorList>
            <person name="Hariharan J."/>
            <person name="Choudoir M.J."/>
            <person name="Diebold P."/>
            <person name="Panke-Buisse K."/>
            <person name="Buckley D.H."/>
        </authorList>
    </citation>
    <scope>NUCLEOTIDE SEQUENCE [LARGE SCALE GENOMIC DNA]</scope>
    <source>
        <strain evidence="4 5">SUN51</strain>
    </source>
</reference>
<keyword evidence="2" id="KW-0472">Membrane</keyword>
<dbReference type="Gene3D" id="2.60.200.40">
    <property type="match status" value="1"/>
</dbReference>
<dbReference type="Proteomes" id="UP000324965">
    <property type="component" value="Unassembled WGS sequence"/>
</dbReference>
<dbReference type="GO" id="GO:0016301">
    <property type="term" value="F:kinase activity"/>
    <property type="evidence" value="ECO:0007669"/>
    <property type="project" value="InterPro"/>
</dbReference>
<evidence type="ECO:0000256" key="2">
    <source>
        <dbReference type="SAM" id="Phobius"/>
    </source>
</evidence>
<evidence type="ECO:0000313" key="5">
    <source>
        <dbReference type="Proteomes" id="UP000324965"/>
    </source>
</evidence>
<dbReference type="InterPro" id="IPR017438">
    <property type="entry name" value="ATP-NAD_kinase_N"/>
</dbReference>
<feature type="transmembrane region" description="Helical" evidence="2">
    <location>
        <begin position="330"/>
        <end position="350"/>
    </location>
</feature>
<comment type="caution">
    <text evidence="4">The sequence shown here is derived from an EMBL/GenBank/DDBJ whole genome shotgun (WGS) entry which is preliminary data.</text>
</comment>
<gene>
    <name evidence="4" type="ORF">FGF04_07375</name>
</gene>
<dbReference type="OrthoDB" id="3208200at2"/>
<feature type="compositionally biased region" description="Low complexity" evidence="1">
    <location>
        <begin position="265"/>
        <end position="284"/>
    </location>
</feature>
<feature type="transmembrane region" description="Helical" evidence="2">
    <location>
        <begin position="85"/>
        <end position="104"/>
    </location>
</feature>
<dbReference type="AlphaFoldDB" id="A0A5B0BEX9"/>
<feature type="region of interest" description="Disordered" evidence="1">
    <location>
        <begin position="265"/>
        <end position="299"/>
    </location>
</feature>
<evidence type="ECO:0000259" key="3">
    <source>
        <dbReference type="PROSITE" id="PS50146"/>
    </source>
</evidence>
<feature type="transmembrane region" description="Helical" evidence="2">
    <location>
        <begin position="152"/>
        <end position="171"/>
    </location>
</feature>
<keyword evidence="2" id="KW-1133">Transmembrane helix</keyword>
<keyword evidence="2" id="KW-0812">Transmembrane</keyword>
<evidence type="ECO:0000313" key="4">
    <source>
        <dbReference type="EMBL" id="KAA0940703.1"/>
    </source>
</evidence>
<feature type="compositionally biased region" description="Basic and acidic residues" evidence="1">
    <location>
        <begin position="285"/>
        <end position="296"/>
    </location>
</feature>
<feature type="transmembrane region" description="Helical" evidence="2">
    <location>
        <begin position="228"/>
        <end position="250"/>
    </location>
</feature>
<keyword evidence="5" id="KW-1185">Reference proteome</keyword>
<dbReference type="InterPro" id="IPR001206">
    <property type="entry name" value="Diacylglycerol_kinase_cat_dom"/>
</dbReference>
<sequence>MGFTRLARSSTGRIGRQLVSVSILDMATRLAAQAFLAALPLLLAIASLTPPAVRRELVATLRLQLGSSGPVLTQVDEVYRGGETAQTWGAIGVLVALLSATALSRALQRLCERSWHLPRSGLRTVAWRWAVWLLVWIAVLVLQGTLRGGFGAGPALGIPLQLAAAVLMWWWTQHLLLGGRVAWLPLLPGALLTGAGVVAYSAVSGIWLPRSLELSVERYGPLGSVFTVLTWLIGFFAIVAGGIAVGYVLAHDDLLRTRLGLPGAPPESAASPAGSLAGSPAGGDAARRGADDRDAMEPTTRGQRWSARASLAAGAAAVLVLVVFAGLRTLGLLAVGLAGLAVTAAALWWVLTRRGAWRLLAGLLALAAPVWIVVAYTRAHLAWVAALAGALLVIAVGAGRRALPRSDGPAGTAEHPAPRVRHPVLIMNPRSGGGKVGRFGLREKAEALGARVLLLEGPGEVDVTELARKAAAEGADLLGVAGGDGTQALVADVAASLGIPFLVVPAGTRNHFALDLGLDRADPAKALDALRDGVLLRVDLGRAGPHPFVNNVSFGAYAEVVQSPSYRDDKTRTTLELLPDLLVGHQGARLAATAGDTALSGSQALLVSNNPYGTGDIAGLGRRARMDGGELGVVGVKVSGAVQAAGLLRGRRAAGLTRVTAREVVVDADRERIPVGVDGEALLLSVPVRCEARPGALSVLVPRDRPGTPRPLPRPDWRRIARLALPAAPGRTR</sequence>
<feature type="transmembrane region" description="Helical" evidence="2">
    <location>
        <begin position="380"/>
        <end position="399"/>
    </location>
</feature>
<organism evidence="4 5">
    <name type="scientific">Streptomyces apricus</name>
    <dbReference type="NCBI Taxonomy" id="1828112"/>
    <lineage>
        <taxon>Bacteria</taxon>
        <taxon>Bacillati</taxon>
        <taxon>Actinomycetota</taxon>
        <taxon>Actinomycetes</taxon>
        <taxon>Kitasatosporales</taxon>
        <taxon>Streptomycetaceae</taxon>
        <taxon>Streptomyces</taxon>
    </lineage>
</organism>
<feature type="domain" description="DAGKc" evidence="3">
    <location>
        <begin position="418"/>
        <end position="546"/>
    </location>
</feature>
<feature type="transmembrane region" description="Helical" evidence="2">
    <location>
        <begin position="183"/>
        <end position="208"/>
    </location>
</feature>
<proteinExistence type="predicted"/>
<dbReference type="RefSeq" id="WP_149510446.1">
    <property type="nucleotide sequence ID" value="NZ_VDFC01000023.1"/>
</dbReference>
<dbReference type="Gene3D" id="3.40.50.10330">
    <property type="entry name" value="Probable inorganic polyphosphate/atp-NAD kinase, domain 1"/>
    <property type="match status" value="1"/>
</dbReference>
<dbReference type="Pfam" id="PF00781">
    <property type="entry name" value="DAGK_cat"/>
    <property type="match status" value="1"/>
</dbReference>
<dbReference type="InterPro" id="IPR016064">
    <property type="entry name" value="NAD/diacylglycerol_kinase_sf"/>
</dbReference>
<feature type="transmembrane region" description="Helical" evidence="2">
    <location>
        <begin position="305"/>
        <end position="324"/>
    </location>
</feature>